<evidence type="ECO:0000256" key="10">
    <source>
        <dbReference type="ARBA" id="ARBA00022958"/>
    </source>
</evidence>
<evidence type="ECO:0000256" key="5">
    <source>
        <dbReference type="ARBA" id="ARBA00022723"/>
    </source>
</evidence>
<dbReference type="GO" id="GO:0005829">
    <property type="term" value="C:cytosol"/>
    <property type="evidence" value="ECO:0007669"/>
    <property type="project" value="TreeGrafter"/>
</dbReference>
<dbReference type="SUPFAM" id="SSF53613">
    <property type="entry name" value="Ribokinase-like"/>
    <property type="match status" value="1"/>
</dbReference>
<feature type="domain" description="Carbohydrate kinase PfkB" evidence="12">
    <location>
        <begin position="16"/>
        <end position="307"/>
    </location>
</feature>
<dbReference type="PRINTS" id="PR00990">
    <property type="entry name" value="RIBOKINASE"/>
</dbReference>
<dbReference type="PANTHER" id="PTHR10584:SF166">
    <property type="entry name" value="RIBOKINASE"/>
    <property type="match status" value="1"/>
</dbReference>
<dbReference type="GO" id="GO:0006014">
    <property type="term" value="P:D-ribose metabolic process"/>
    <property type="evidence" value="ECO:0007669"/>
    <property type="project" value="InterPro"/>
</dbReference>
<dbReference type="GO" id="GO:0005524">
    <property type="term" value="F:ATP binding"/>
    <property type="evidence" value="ECO:0007669"/>
    <property type="project" value="UniProtKB-KW"/>
</dbReference>
<evidence type="ECO:0000256" key="9">
    <source>
        <dbReference type="ARBA" id="ARBA00022842"/>
    </source>
</evidence>
<dbReference type="GO" id="GO:0004747">
    <property type="term" value="F:ribokinase activity"/>
    <property type="evidence" value="ECO:0007669"/>
    <property type="project" value="UniProtKB-EC"/>
</dbReference>
<dbReference type="NCBIfam" id="TIGR02152">
    <property type="entry name" value="D_ribokin_bact"/>
    <property type="match status" value="1"/>
</dbReference>
<evidence type="ECO:0000256" key="7">
    <source>
        <dbReference type="ARBA" id="ARBA00022777"/>
    </source>
</evidence>
<comment type="similarity">
    <text evidence="1">Belongs to the carbohydrate kinase PfkB family.</text>
</comment>
<keyword evidence="4" id="KW-0808">Transferase</keyword>
<dbReference type="InterPro" id="IPR002173">
    <property type="entry name" value="Carboh/pur_kinase_PfkB_CS"/>
</dbReference>
<evidence type="ECO:0000256" key="6">
    <source>
        <dbReference type="ARBA" id="ARBA00022741"/>
    </source>
</evidence>
<evidence type="ECO:0000256" key="3">
    <source>
        <dbReference type="ARBA" id="ARBA00016943"/>
    </source>
</evidence>
<keyword evidence="10" id="KW-0630">Potassium</keyword>
<dbReference type="PANTHER" id="PTHR10584">
    <property type="entry name" value="SUGAR KINASE"/>
    <property type="match status" value="1"/>
</dbReference>
<dbReference type="GO" id="GO:0046872">
    <property type="term" value="F:metal ion binding"/>
    <property type="evidence" value="ECO:0007669"/>
    <property type="project" value="UniProtKB-KW"/>
</dbReference>
<organism evidence="13">
    <name type="scientific">freshwater metagenome</name>
    <dbReference type="NCBI Taxonomy" id="449393"/>
    <lineage>
        <taxon>unclassified sequences</taxon>
        <taxon>metagenomes</taxon>
        <taxon>ecological metagenomes</taxon>
    </lineage>
</organism>
<accession>A0A6J7KN77</accession>
<dbReference type="InterPro" id="IPR011611">
    <property type="entry name" value="PfkB_dom"/>
</dbReference>
<dbReference type="PROSITE" id="PS00584">
    <property type="entry name" value="PFKB_KINASES_2"/>
    <property type="match status" value="1"/>
</dbReference>
<dbReference type="Gene3D" id="3.40.1190.20">
    <property type="match status" value="1"/>
</dbReference>
<keyword evidence="5" id="KW-0479">Metal-binding</keyword>
<dbReference type="InterPro" id="IPR011877">
    <property type="entry name" value="Ribokinase"/>
</dbReference>
<evidence type="ECO:0000256" key="4">
    <source>
        <dbReference type="ARBA" id="ARBA00022679"/>
    </source>
</evidence>
<sequence length="317" mass="31518">MNPDPPHPQPASATGRVVVVGSLNIDLVLGLKRMPAPGETVVGETLDRHPGGKGLNQAVAAARLGARVSMIGAVGGDDSGDWLLGIVKAEGIDATAIVTADGPSGTALIEVDSTGMNRIVVIPGANAALTADHVTAAINSLDDVAVVLTQGEVPLEAITAAMAAGRACGARTILNPAPVRDYPGSLLALVDFLVPNEHEAAHLSGLPTESLVDANEAAHHFTGRGVPNAIITRGARGAVWVSPSSSGSVAAYRVSPVDTVAAGDAFCGGLAAALAAGEPLPGALRWASAAGALATTIAGAVPSLPTREAVEQLLAGE</sequence>
<dbReference type="CDD" id="cd01174">
    <property type="entry name" value="ribokinase"/>
    <property type="match status" value="1"/>
</dbReference>
<dbReference type="InterPro" id="IPR002139">
    <property type="entry name" value="Ribo/fructo_kinase"/>
</dbReference>
<evidence type="ECO:0000256" key="8">
    <source>
        <dbReference type="ARBA" id="ARBA00022840"/>
    </source>
</evidence>
<dbReference type="EMBL" id="CAFBNE010000064">
    <property type="protein sequence ID" value="CAB4957346.1"/>
    <property type="molecule type" value="Genomic_DNA"/>
</dbReference>
<protein>
    <recommendedName>
        <fullName evidence="3">Ribokinase</fullName>
        <ecNumber evidence="2">2.7.1.15</ecNumber>
    </recommendedName>
</protein>
<keyword evidence="6" id="KW-0547">Nucleotide-binding</keyword>
<evidence type="ECO:0000313" key="13">
    <source>
        <dbReference type="EMBL" id="CAB4957346.1"/>
    </source>
</evidence>
<name>A0A6J7KN77_9ZZZZ</name>
<dbReference type="Pfam" id="PF00294">
    <property type="entry name" value="PfkB"/>
    <property type="match status" value="1"/>
</dbReference>
<dbReference type="EC" id="2.7.1.15" evidence="2"/>
<keyword evidence="11" id="KW-0119">Carbohydrate metabolism</keyword>
<gene>
    <name evidence="13" type="ORF">UFOPK3772_01962</name>
</gene>
<evidence type="ECO:0000256" key="1">
    <source>
        <dbReference type="ARBA" id="ARBA00010688"/>
    </source>
</evidence>
<evidence type="ECO:0000256" key="2">
    <source>
        <dbReference type="ARBA" id="ARBA00012035"/>
    </source>
</evidence>
<keyword evidence="7" id="KW-0418">Kinase</keyword>
<keyword evidence="8" id="KW-0067">ATP-binding</keyword>
<dbReference type="AlphaFoldDB" id="A0A6J7KN77"/>
<evidence type="ECO:0000256" key="11">
    <source>
        <dbReference type="ARBA" id="ARBA00023277"/>
    </source>
</evidence>
<proteinExistence type="inferred from homology"/>
<reference evidence="13" key="1">
    <citation type="submission" date="2020-05" db="EMBL/GenBank/DDBJ databases">
        <authorList>
            <person name="Chiriac C."/>
            <person name="Salcher M."/>
            <person name="Ghai R."/>
            <person name="Kavagutti S V."/>
        </authorList>
    </citation>
    <scope>NUCLEOTIDE SEQUENCE</scope>
</reference>
<keyword evidence="9" id="KW-0460">Magnesium</keyword>
<evidence type="ECO:0000259" key="12">
    <source>
        <dbReference type="Pfam" id="PF00294"/>
    </source>
</evidence>
<dbReference type="InterPro" id="IPR029056">
    <property type="entry name" value="Ribokinase-like"/>
</dbReference>
<dbReference type="HAMAP" id="MF_01987">
    <property type="entry name" value="Ribokinase"/>
    <property type="match status" value="1"/>
</dbReference>